<dbReference type="Gene3D" id="3.40.50.720">
    <property type="entry name" value="NAD(P)-binding Rossmann-like Domain"/>
    <property type="match status" value="1"/>
</dbReference>
<reference evidence="10 11" key="1">
    <citation type="journal article" date="2015" name="Nature">
        <title>rRNA introns, odd ribosomes, and small enigmatic genomes across a large radiation of phyla.</title>
        <authorList>
            <person name="Brown C.T."/>
            <person name="Hug L.A."/>
            <person name="Thomas B.C."/>
            <person name="Sharon I."/>
            <person name="Castelle C.J."/>
            <person name="Singh A."/>
            <person name="Wilkins M.J."/>
            <person name="Williams K.H."/>
            <person name="Banfield J.F."/>
        </authorList>
    </citation>
    <scope>NUCLEOTIDE SEQUENCE [LARGE SCALE GENOMIC DNA]</scope>
</reference>
<dbReference type="InterPro" id="IPR013221">
    <property type="entry name" value="Mur_ligase_cen"/>
</dbReference>
<sequence length="450" mass="50210">MKNKIKRLADKKIALLGLGIENQALLKYLFLQKINCEITICDFRSPELLGARFEEINKLAGKQRFIDLKWQLEGGYKEQLYKFDILFRSPGWILSCPKIKEAKKLNKTIEVSSPIKFFLEIVPTKNIIGVTGTKGKGTTSSLIYAILKEAKKKVWLGGNIGVAPFDFMAKLKATDWVVLELSSFHLEDVMISPRIAVVVNFYKEHLAPADPNNPNFHKTLAAYWLAKSNIFRFQKKSDLAVFHQSLKPRIKKEKPKSKVVYYDKLDLPSKLPGDHNKANIAAANEVAKFIGVKEKVIAKAVAKFPGLEHRIELVNQVQGVKFFDDSFATTPEAAIIALKAFSSPIILLAGGADKGANFKNFAKEIKRRVKYVVLLAGAATLRLGDELIRAGYSENKIFLADNITVAVTEAKKQAVAGDVILLSTGCASFGMFKNYKERGNLFKSEAKKIK</sequence>
<evidence type="ECO:0000256" key="7">
    <source>
        <dbReference type="HAMAP-Rule" id="MF_00639"/>
    </source>
</evidence>
<proteinExistence type="inferred from homology"/>
<comment type="catalytic activity">
    <reaction evidence="7">
        <text>UDP-N-acetyl-alpha-D-muramoyl-L-alanine + D-glutamate + ATP = UDP-N-acetyl-alpha-D-muramoyl-L-alanyl-D-glutamate + ADP + phosphate + H(+)</text>
        <dbReference type="Rhea" id="RHEA:16429"/>
        <dbReference type="ChEBI" id="CHEBI:15378"/>
        <dbReference type="ChEBI" id="CHEBI:29986"/>
        <dbReference type="ChEBI" id="CHEBI:30616"/>
        <dbReference type="ChEBI" id="CHEBI:43474"/>
        <dbReference type="ChEBI" id="CHEBI:83898"/>
        <dbReference type="ChEBI" id="CHEBI:83900"/>
        <dbReference type="ChEBI" id="CHEBI:456216"/>
        <dbReference type="EC" id="6.3.2.9"/>
    </reaction>
</comment>
<organism evidence="10 11">
    <name type="scientific">Candidatus Falkowbacteria bacterium GW2011_GWF2_39_8</name>
    <dbReference type="NCBI Taxonomy" id="1618642"/>
    <lineage>
        <taxon>Bacteria</taxon>
        <taxon>Candidatus Falkowiibacteriota</taxon>
    </lineage>
</organism>
<comment type="function">
    <text evidence="7">Cell wall formation. Catalyzes the addition of glutamate to the nucleotide precursor UDP-N-acetylmuramoyl-L-alanine (UMA).</text>
</comment>
<dbReference type="PANTHER" id="PTHR43692">
    <property type="entry name" value="UDP-N-ACETYLMURAMOYLALANINE--D-GLUTAMATE LIGASE"/>
    <property type="match status" value="1"/>
</dbReference>
<comment type="caution">
    <text evidence="10">The sequence shown here is derived from an EMBL/GenBank/DDBJ whole genome shotgun (WGS) entry which is preliminary data.</text>
</comment>
<keyword evidence="6 7" id="KW-0067">ATP-binding</keyword>
<dbReference type="HAMAP" id="MF_00639">
    <property type="entry name" value="MurD"/>
    <property type="match status" value="1"/>
</dbReference>
<evidence type="ECO:0000256" key="2">
    <source>
        <dbReference type="ARBA" id="ARBA00004752"/>
    </source>
</evidence>
<keyword evidence="4 7" id="KW-0436">Ligase</keyword>
<gene>
    <name evidence="7" type="primary">murD</name>
    <name evidence="10" type="ORF">UT64_C0023G0006</name>
</gene>
<dbReference type="Gene3D" id="3.40.1190.10">
    <property type="entry name" value="Mur-like, catalytic domain"/>
    <property type="match status" value="1"/>
</dbReference>
<keyword evidence="5 7" id="KW-0547">Nucleotide-binding</keyword>
<keyword evidence="7" id="KW-0133">Cell shape</keyword>
<dbReference type="GO" id="GO:0008360">
    <property type="term" value="P:regulation of cell shape"/>
    <property type="evidence" value="ECO:0007669"/>
    <property type="project" value="UniProtKB-KW"/>
</dbReference>
<dbReference type="EMBL" id="LBXO01000023">
    <property type="protein sequence ID" value="KKR32766.1"/>
    <property type="molecule type" value="Genomic_DNA"/>
</dbReference>
<keyword evidence="7" id="KW-0131">Cell cycle</keyword>
<dbReference type="GO" id="GO:0008764">
    <property type="term" value="F:UDP-N-acetylmuramoylalanine-D-glutamate ligase activity"/>
    <property type="evidence" value="ECO:0007669"/>
    <property type="project" value="UniProtKB-UniRule"/>
</dbReference>
<dbReference type="PANTHER" id="PTHR43692:SF1">
    <property type="entry name" value="UDP-N-ACETYLMURAMOYLALANINE--D-GLUTAMATE LIGASE"/>
    <property type="match status" value="1"/>
</dbReference>
<keyword evidence="3 7" id="KW-0963">Cytoplasm</keyword>
<evidence type="ECO:0000259" key="8">
    <source>
        <dbReference type="Pfam" id="PF02875"/>
    </source>
</evidence>
<dbReference type="InterPro" id="IPR004101">
    <property type="entry name" value="Mur_ligase_C"/>
</dbReference>
<comment type="pathway">
    <text evidence="2 7">Cell wall biogenesis; peptidoglycan biosynthesis.</text>
</comment>
<accession>A0A0G0Q603</accession>
<keyword evidence="7" id="KW-0573">Peptidoglycan synthesis</keyword>
<dbReference type="Gene3D" id="3.90.190.20">
    <property type="entry name" value="Mur ligase, C-terminal domain"/>
    <property type="match status" value="1"/>
</dbReference>
<dbReference type="SUPFAM" id="SSF53623">
    <property type="entry name" value="MurD-like peptide ligases, catalytic domain"/>
    <property type="match status" value="1"/>
</dbReference>
<comment type="subcellular location">
    <subcellularLocation>
        <location evidence="1 7">Cytoplasm</location>
    </subcellularLocation>
</comment>
<dbReference type="InterPro" id="IPR036615">
    <property type="entry name" value="Mur_ligase_C_dom_sf"/>
</dbReference>
<dbReference type="Pfam" id="PF02875">
    <property type="entry name" value="Mur_ligase_C"/>
    <property type="match status" value="1"/>
</dbReference>
<dbReference type="GO" id="GO:0009252">
    <property type="term" value="P:peptidoglycan biosynthetic process"/>
    <property type="evidence" value="ECO:0007669"/>
    <property type="project" value="UniProtKB-UniRule"/>
</dbReference>
<dbReference type="GO" id="GO:0051301">
    <property type="term" value="P:cell division"/>
    <property type="evidence" value="ECO:0007669"/>
    <property type="project" value="UniProtKB-KW"/>
</dbReference>
<evidence type="ECO:0000259" key="9">
    <source>
        <dbReference type="Pfam" id="PF08245"/>
    </source>
</evidence>
<evidence type="ECO:0000256" key="5">
    <source>
        <dbReference type="ARBA" id="ARBA00022741"/>
    </source>
</evidence>
<evidence type="ECO:0000313" key="10">
    <source>
        <dbReference type="EMBL" id="KKR32766.1"/>
    </source>
</evidence>
<comment type="similarity">
    <text evidence="7">Belongs to the MurCDEF family.</text>
</comment>
<feature type="binding site" evidence="7">
    <location>
        <begin position="132"/>
        <end position="138"/>
    </location>
    <ligand>
        <name>ATP</name>
        <dbReference type="ChEBI" id="CHEBI:30616"/>
    </ligand>
</feature>
<name>A0A0G0Q603_9BACT</name>
<dbReference type="InterPro" id="IPR036565">
    <property type="entry name" value="Mur-like_cat_sf"/>
</dbReference>
<dbReference type="Proteomes" id="UP000034137">
    <property type="component" value="Unassembled WGS sequence"/>
</dbReference>
<keyword evidence="7" id="KW-0132">Cell division</keyword>
<keyword evidence="7" id="KW-0961">Cell wall biogenesis/degradation</keyword>
<dbReference type="EC" id="6.3.2.9" evidence="7"/>
<feature type="domain" description="Mur ligase central" evidence="9">
    <location>
        <begin position="130"/>
        <end position="263"/>
    </location>
</feature>
<dbReference type="GO" id="GO:0071555">
    <property type="term" value="P:cell wall organization"/>
    <property type="evidence" value="ECO:0007669"/>
    <property type="project" value="UniProtKB-KW"/>
</dbReference>
<dbReference type="GO" id="GO:0005737">
    <property type="term" value="C:cytoplasm"/>
    <property type="evidence" value="ECO:0007669"/>
    <property type="project" value="UniProtKB-SubCell"/>
</dbReference>
<evidence type="ECO:0000256" key="6">
    <source>
        <dbReference type="ARBA" id="ARBA00022840"/>
    </source>
</evidence>
<evidence type="ECO:0000256" key="1">
    <source>
        <dbReference type="ARBA" id="ARBA00004496"/>
    </source>
</evidence>
<dbReference type="InterPro" id="IPR005762">
    <property type="entry name" value="MurD"/>
</dbReference>
<dbReference type="SUPFAM" id="SSF53244">
    <property type="entry name" value="MurD-like peptide ligases, peptide-binding domain"/>
    <property type="match status" value="1"/>
</dbReference>
<dbReference type="AlphaFoldDB" id="A0A0G0Q603"/>
<dbReference type="UniPathway" id="UPA00219"/>
<evidence type="ECO:0000256" key="3">
    <source>
        <dbReference type="ARBA" id="ARBA00022490"/>
    </source>
</evidence>
<dbReference type="GO" id="GO:0005524">
    <property type="term" value="F:ATP binding"/>
    <property type="evidence" value="ECO:0007669"/>
    <property type="project" value="UniProtKB-UniRule"/>
</dbReference>
<protein>
    <recommendedName>
        <fullName evidence="7">UDP-N-acetylmuramoylalanine--D-glutamate ligase</fullName>
        <ecNumber evidence="7">6.3.2.9</ecNumber>
    </recommendedName>
    <alternativeName>
        <fullName evidence="7">D-glutamic acid-adding enzyme</fullName>
    </alternativeName>
    <alternativeName>
        <fullName evidence="7">UDP-N-acetylmuramoyl-L-alanyl-D-glutamate synthetase</fullName>
    </alternativeName>
</protein>
<evidence type="ECO:0000313" key="11">
    <source>
        <dbReference type="Proteomes" id="UP000034137"/>
    </source>
</evidence>
<dbReference type="Pfam" id="PF08245">
    <property type="entry name" value="Mur_ligase_M"/>
    <property type="match status" value="1"/>
</dbReference>
<evidence type="ECO:0000256" key="4">
    <source>
        <dbReference type="ARBA" id="ARBA00022598"/>
    </source>
</evidence>
<feature type="domain" description="Mur ligase C-terminal" evidence="8">
    <location>
        <begin position="309"/>
        <end position="423"/>
    </location>
</feature>